<name>A0AB39IA35_9PSED</name>
<dbReference type="EMBL" id="CP162607">
    <property type="protein sequence ID" value="XDK39374.1"/>
    <property type="molecule type" value="Genomic_DNA"/>
</dbReference>
<proteinExistence type="predicted"/>
<evidence type="ECO:0000256" key="1">
    <source>
        <dbReference type="SAM" id="Phobius"/>
    </source>
</evidence>
<protein>
    <submittedName>
        <fullName evidence="2">Uncharacterized protein</fullName>
    </submittedName>
</protein>
<dbReference type="RefSeq" id="WP_368491683.1">
    <property type="nucleotide sequence ID" value="NZ_CP162607.1"/>
</dbReference>
<accession>A0AB39IA35</accession>
<evidence type="ECO:0000313" key="2">
    <source>
        <dbReference type="EMBL" id="XDK39374.1"/>
    </source>
</evidence>
<keyword evidence="1" id="KW-0812">Transmembrane</keyword>
<keyword evidence="1" id="KW-0472">Membrane</keyword>
<organism evidence="2">
    <name type="scientific">Pseudomonas sp. Hg7Tf</name>
    <dbReference type="NCBI Taxonomy" id="3236988"/>
    <lineage>
        <taxon>Bacteria</taxon>
        <taxon>Pseudomonadati</taxon>
        <taxon>Pseudomonadota</taxon>
        <taxon>Gammaproteobacteria</taxon>
        <taxon>Pseudomonadales</taxon>
        <taxon>Pseudomonadaceae</taxon>
        <taxon>Pseudomonas</taxon>
    </lineage>
</organism>
<reference evidence="2" key="1">
    <citation type="submission" date="2024-07" db="EMBL/GenBank/DDBJ databases">
        <title>Identification and characteristics of a novel species of coltsfoot's symbiotic bacteria.</title>
        <authorList>
            <person name="Juszczyk A."/>
            <person name="Jasielczuk I."/>
            <person name="Gurgul A."/>
            <person name="Rogala M."/>
            <person name="Kowalczyk A."/>
            <person name="Szmatola T."/>
            <person name="Kosecka-Strojek M."/>
            <person name="Arent Z."/>
            <person name="Latowski D."/>
        </authorList>
    </citation>
    <scope>NUCLEOTIDE SEQUENCE</scope>
    <source>
        <strain evidence="2">Hg7Tf</strain>
    </source>
</reference>
<sequence length="202" mass="21592">MTLDLISFVLGAALLVIGLNGGGIQAKEITIPAIGTSIRIGASIFGISFIILGLWLGNRFEQPDINPENTVQPSTPTSASEKILFIARDQLGANQKKEKITLFINGAQAGEFKVDSTHPAASTSIKVPAEGDYPYALSGYVDEIDNEDEEVKRYSIVGQGTILITKGAIFEFKVKGSSGSTIELELTPLIARPLRASSLRDI</sequence>
<gene>
    <name evidence="2" type="ORF">AB4Y39_12095</name>
</gene>
<feature type="transmembrane region" description="Helical" evidence="1">
    <location>
        <begin position="36"/>
        <end position="56"/>
    </location>
</feature>
<keyword evidence="1" id="KW-1133">Transmembrane helix</keyword>
<dbReference type="AlphaFoldDB" id="A0AB39IA35"/>